<dbReference type="Proteomes" id="UP000640509">
    <property type="component" value="Unassembled WGS sequence"/>
</dbReference>
<proteinExistence type="predicted"/>
<keyword evidence="2" id="KW-1185">Reference proteome</keyword>
<protein>
    <submittedName>
        <fullName evidence="1">Formate dehydrogenase subunit delta</fullName>
    </submittedName>
</protein>
<name>A0ABQ1VIH1_9RHOB</name>
<comment type="caution">
    <text evidence="1">The sequence shown here is derived from an EMBL/GenBank/DDBJ whole genome shotgun (WGS) entry which is preliminary data.</text>
</comment>
<sequence length="66" mass="7395">MSPEKMVTMANQIATFFDTQPGDAPDKIAAHLKDYWEPRMREQLKSYIATGGTGLRPSVEQAAQRL</sequence>
<dbReference type="RefSeq" id="WP_103171216.1">
    <property type="nucleotide sequence ID" value="NZ_BMIV01000004.1"/>
</dbReference>
<accession>A0ABQ1VIH1</accession>
<evidence type="ECO:0000313" key="1">
    <source>
        <dbReference type="EMBL" id="GGF65000.1"/>
    </source>
</evidence>
<dbReference type="Pfam" id="PF11390">
    <property type="entry name" value="FdsD"/>
    <property type="match status" value="1"/>
</dbReference>
<gene>
    <name evidence="1" type="primary">fdsD</name>
    <name evidence="1" type="ORF">GCM10011402_16480</name>
</gene>
<dbReference type="EMBL" id="BMIV01000004">
    <property type="protein sequence ID" value="GGF65000.1"/>
    <property type="molecule type" value="Genomic_DNA"/>
</dbReference>
<reference evidence="2" key="1">
    <citation type="journal article" date="2019" name="Int. J. Syst. Evol. Microbiol.">
        <title>The Global Catalogue of Microorganisms (GCM) 10K type strain sequencing project: providing services to taxonomists for standard genome sequencing and annotation.</title>
        <authorList>
            <consortium name="The Broad Institute Genomics Platform"/>
            <consortium name="The Broad Institute Genome Sequencing Center for Infectious Disease"/>
            <person name="Wu L."/>
            <person name="Ma J."/>
        </authorList>
    </citation>
    <scope>NUCLEOTIDE SEQUENCE [LARGE SCALE GENOMIC DNA]</scope>
    <source>
        <strain evidence="2">CGMCC 1.15419</strain>
    </source>
</reference>
<organism evidence="1 2">
    <name type="scientific">Paracoccus acridae</name>
    <dbReference type="NCBI Taxonomy" id="1795310"/>
    <lineage>
        <taxon>Bacteria</taxon>
        <taxon>Pseudomonadati</taxon>
        <taxon>Pseudomonadota</taxon>
        <taxon>Alphaproteobacteria</taxon>
        <taxon>Rhodobacterales</taxon>
        <taxon>Paracoccaceae</taxon>
        <taxon>Paracoccus</taxon>
    </lineage>
</organism>
<evidence type="ECO:0000313" key="2">
    <source>
        <dbReference type="Proteomes" id="UP000640509"/>
    </source>
</evidence>
<dbReference type="InterPro" id="IPR021074">
    <property type="entry name" value="Formate_DH_dsu"/>
</dbReference>